<proteinExistence type="predicted"/>
<reference evidence="3" key="1">
    <citation type="submission" date="2014-08" db="EMBL/GenBank/DDBJ databases">
        <authorList>
            <person name="Moulin L."/>
        </authorList>
    </citation>
    <scope>NUCLEOTIDE SEQUENCE [LARGE SCALE GENOMIC DNA]</scope>
</reference>
<name>A0A090EEZ9_MESPL</name>
<evidence type="ECO:0000313" key="2">
    <source>
        <dbReference type="EMBL" id="CDX26688.1"/>
    </source>
</evidence>
<evidence type="ECO:0000313" key="3">
    <source>
        <dbReference type="Proteomes" id="UP000045285"/>
    </source>
</evidence>
<feature type="region of interest" description="Disordered" evidence="1">
    <location>
        <begin position="142"/>
        <end position="161"/>
    </location>
</feature>
<organism evidence="2 3">
    <name type="scientific">Mesorhizobium plurifarium</name>
    <dbReference type="NCBI Taxonomy" id="69974"/>
    <lineage>
        <taxon>Bacteria</taxon>
        <taxon>Pseudomonadati</taxon>
        <taxon>Pseudomonadota</taxon>
        <taxon>Alphaproteobacteria</taxon>
        <taxon>Hyphomicrobiales</taxon>
        <taxon>Phyllobacteriaceae</taxon>
        <taxon>Mesorhizobium</taxon>
    </lineage>
</organism>
<sequence>MGGRGSGGHNKLSDAEKKRRGTFRADNSEAVYAERQAAKIVVGPWLSEIPEPEYTLNAVGRKKYDELTGELLKQSKLTKISVTRASLVALLHQKFDHLAASGKYPSAHDVAKFQSALRELDIAQHAQVTAPGGAKNKFADCGFSNSRASPFRLRTPGKTRA</sequence>
<gene>
    <name evidence="2" type="ORF">MPL3356_60498</name>
</gene>
<accession>A0A090EEZ9</accession>
<dbReference type="AlphaFoldDB" id="A0A090EEZ9"/>
<protein>
    <submittedName>
        <fullName evidence="2">Uncharacterized protein</fullName>
    </submittedName>
</protein>
<keyword evidence="3" id="KW-1185">Reference proteome</keyword>
<evidence type="ECO:0000256" key="1">
    <source>
        <dbReference type="SAM" id="MobiDB-lite"/>
    </source>
</evidence>
<dbReference type="EMBL" id="CCMZ01000056">
    <property type="protein sequence ID" value="CDX26688.1"/>
    <property type="molecule type" value="Genomic_DNA"/>
</dbReference>
<dbReference type="Proteomes" id="UP000045285">
    <property type="component" value="Unassembled WGS sequence"/>
</dbReference>
<feature type="region of interest" description="Disordered" evidence="1">
    <location>
        <begin position="1"/>
        <end position="28"/>
    </location>
</feature>